<dbReference type="SMART" id="SM00052">
    <property type="entry name" value="EAL"/>
    <property type="match status" value="1"/>
</dbReference>
<dbReference type="PROSITE" id="PS50883">
    <property type="entry name" value="EAL"/>
    <property type="match status" value="1"/>
</dbReference>
<dbReference type="RefSeq" id="WP_085783523.1">
    <property type="nucleotide sequence ID" value="NZ_CP008743.1"/>
</dbReference>
<dbReference type="CDD" id="cd01948">
    <property type="entry name" value="EAL"/>
    <property type="match status" value="1"/>
</dbReference>
<dbReference type="PANTHER" id="PTHR33121:SF71">
    <property type="entry name" value="OXYGEN SENSOR PROTEIN DOSP"/>
    <property type="match status" value="1"/>
</dbReference>
<accession>A0A1W6N2Z9</accession>
<dbReference type="PANTHER" id="PTHR33121">
    <property type="entry name" value="CYCLIC DI-GMP PHOSPHODIESTERASE PDEF"/>
    <property type="match status" value="1"/>
</dbReference>
<dbReference type="AlphaFoldDB" id="A0A1W6N2Z9"/>
<protein>
    <recommendedName>
        <fullName evidence="6">Response regulatory domain-containing protein</fullName>
    </recommendedName>
</protein>
<keyword evidence="5" id="KW-1185">Reference proteome</keyword>
<dbReference type="SUPFAM" id="SSF141868">
    <property type="entry name" value="EAL domain-like"/>
    <property type="match status" value="1"/>
</dbReference>
<dbReference type="GO" id="GO:0000160">
    <property type="term" value="P:phosphorelay signal transduction system"/>
    <property type="evidence" value="ECO:0007669"/>
    <property type="project" value="InterPro"/>
</dbReference>
<feature type="domain" description="Response regulatory" evidence="2">
    <location>
        <begin position="5"/>
        <end position="124"/>
    </location>
</feature>
<evidence type="ECO:0008006" key="6">
    <source>
        <dbReference type="Google" id="ProtNLM"/>
    </source>
</evidence>
<reference evidence="4 5" key="1">
    <citation type="submission" date="2014-06" db="EMBL/GenBank/DDBJ databases">
        <title>The genome of the endonuclear symbiont Nucleicultrix amoebiphila.</title>
        <authorList>
            <person name="Schulz F."/>
            <person name="Horn M."/>
        </authorList>
    </citation>
    <scope>NUCLEOTIDE SEQUENCE [LARGE SCALE GENOMIC DNA]</scope>
    <source>
        <strain evidence="4 5">FS5</strain>
    </source>
</reference>
<evidence type="ECO:0000259" key="3">
    <source>
        <dbReference type="PROSITE" id="PS50883"/>
    </source>
</evidence>
<dbReference type="InterPro" id="IPR050706">
    <property type="entry name" value="Cyclic-di-GMP_PDE-like"/>
</dbReference>
<dbReference type="Pfam" id="PF00563">
    <property type="entry name" value="EAL"/>
    <property type="match status" value="1"/>
</dbReference>
<dbReference type="EMBL" id="CP008743">
    <property type="protein sequence ID" value="ARN84159.1"/>
    <property type="molecule type" value="Genomic_DNA"/>
</dbReference>
<dbReference type="PROSITE" id="PS50110">
    <property type="entry name" value="RESPONSE_REGULATORY"/>
    <property type="match status" value="1"/>
</dbReference>
<name>A0A1W6N2Z9_9PROT</name>
<organism evidence="4 5">
    <name type="scientific">Candidatus Nucleicultrix amoebiphila FS5</name>
    <dbReference type="NCBI Taxonomy" id="1414854"/>
    <lineage>
        <taxon>Bacteria</taxon>
        <taxon>Pseudomonadati</taxon>
        <taxon>Pseudomonadota</taxon>
        <taxon>Alphaproteobacteria</taxon>
        <taxon>Holosporales</taxon>
        <taxon>Candidatus Nucleicultricaceae</taxon>
        <taxon>Candidatus Nucleicultrix</taxon>
    </lineage>
</organism>
<feature type="domain" description="EAL" evidence="3">
    <location>
        <begin position="128"/>
        <end position="381"/>
    </location>
</feature>
<sequence>MHIPSLLIVDDDFQIIELLQVAAERMGYKVYATYTASGFKELYPTVTPHLIFIDLKLGDHNGIELLEFLILEKCSTPIILMSGQDEKVLHIAKHLGDTRGLSISGILHKPFNLKDFVELIEKAKKDSRFPDTESIKNAVEQNEMFVAYQPKISIQSGKFIGVETLLRWTPFNKDFISPSIFIPIAEEEGFIKELTFFMLDNAFKDYALWRQEEMYSLAINISLPVLNDSLFLEQLHEKIKAYKISPNEICLEITESYGITEDSISKLSILTKLRIQGFKIALDDFGTGYSSLLTLHRVPFTEIKIDKSFILDLFSNSESLVITKAIINLSHALGLKVVAEGIESFEVYKKLKELGCDEGQGYYFSNALSVEDLQDWINTHLDKNQKFKFGS</sequence>
<dbReference type="SMART" id="SM00448">
    <property type="entry name" value="REC"/>
    <property type="match status" value="1"/>
</dbReference>
<dbReference type="SUPFAM" id="SSF52172">
    <property type="entry name" value="CheY-like"/>
    <property type="match status" value="1"/>
</dbReference>
<evidence type="ECO:0000313" key="5">
    <source>
        <dbReference type="Proteomes" id="UP000237351"/>
    </source>
</evidence>
<dbReference type="Proteomes" id="UP000237351">
    <property type="component" value="Chromosome"/>
</dbReference>
<dbReference type="Gene3D" id="3.20.20.450">
    <property type="entry name" value="EAL domain"/>
    <property type="match status" value="1"/>
</dbReference>
<dbReference type="Pfam" id="PF00072">
    <property type="entry name" value="Response_reg"/>
    <property type="match status" value="1"/>
</dbReference>
<feature type="modified residue" description="4-aspartylphosphate" evidence="1">
    <location>
        <position position="54"/>
    </location>
</feature>
<evidence type="ECO:0000259" key="2">
    <source>
        <dbReference type="PROSITE" id="PS50110"/>
    </source>
</evidence>
<evidence type="ECO:0000256" key="1">
    <source>
        <dbReference type="PROSITE-ProRule" id="PRU00169"/>
    </source>
</evidence>
<dbReference type="KEGG" id="naf:GQ61_01050"/>
<dbReference type="STRING" id="1414854.GQ61_01050"/>
<dbReference type="GO" id="GO:0071111">
    <property type="term" value="F:cyclic-guanylate-specific phosphodiesterase activity"/>
    <property type="evidence" value="ECO:0007669"/>
    <property type="project" value="InterPro"/>
</dbReference>
<dbReference type="OrthoDB" id="7251575at2"/>
<keyword evidence="1" id="KW-0597">Phosphoprotein</keyword>
<dbReference type="InterPro" id="IPR001633">
    <property type="entry name" value="EAL_dom"/>
</dbReference>
<proteinExistence type="predicted"/>
<dbReference type="Gene3D" id="3.40.50.2300">
    <property type="match status" value="1"/>
</dbReference>
<evidence type="ECO:0000313" key="4">
    <source>
        <dbReference type="EMBL" id="ARN84159.1"/>
    </source>
</evidence>
<dbReference type="InterPro" id="IPR001789">
    <property type="entry name" value="Sig_transdc_resp-reg_receiver"/>
</dbReference>
<gene>
    <name evidence="4" type="ORF">GQ61_01050</name>
</gene>
<dbReference type="InterPro" id="IPR011006">
    <property type="entry name" value="CheY-like_superfamily"/>
</dbReference>
<dbReference type="InterPro" id="IPR035919">
    <property type="entry name" value="EAL_sf"/>
</dbReference>